<dbReference type="AlphaFoldDB" id="B9L722"/>
<evidence type="ECO:0000313" key="2">
    <source>
        <dbReference type="EMBL" id="ACM93225.1"/>
    </source>
</evidence>
<keyword evidence="3" id="KW-1185">Reference proteome</keyword>
<name>B9L722_NAUPA</name>
<dbReference type="HOGENOM" id="CLU_2155621_0_0_7"/>
<dbReference type="OrthoDB" id="14621at2"/>
<dbReference type="KEGG" id="nam:NAMH_1795"/>
<proteinExistence type="predicted"/>
<organism evidence="2 3">
    <name type="scientific">Nautilia profundicola (strain ATCC BAA-1463 / DSM 18972 / AmH)</name>
    <dbReference type="NCBI Taxonomy" id="598659"/>
    <lineage>
        <taxon>Bacteria</taxon>
        <taxon>Pseudomonadati</taxon>
        <taxon>Campylobacterota</taxon>
        <taxon>Epsilonproteobacteria</taxon>
        <taxon>Nautiliales</taxon>
        <taxon>Nautiliaceae</taxon>
        <taxon>Nautilia</taxon>
    </lineage>
</organism>
<protein>
    <recommendedName>
        <fullName evidence="1">Putative Se/S carrier protein-like domain-containing protein</fullName>
    </recommendedName>
</protein>
<feature type="domain" description="Putative Se/S carrier protein-like" evidence="1">
    <location>
        <begin position="29"/>
        <end position="89"/>
    </location>
</feature>
<evidence type="ECO:0000313" key="3">
    <source>
        <dbReference type="Proteomes" id="UP000000448"/>
    </source>
</evidence>
<dbReference type="InterPro" id="IPR021778">
    <property type="entry name" value="Se/S_carrier-like"/>
</dbReference>
<sequence length="111" mass="13155">MAEIKYLPAGIRLHLKEIIYKFTDDLSTYYYFHFEDIPTGLKAEKILKQYNIKSIPTPDEIFEDCGVSILTKEKEKIKEILKKENIDFEIWIYENGFKKIEGNIENKSCKI</sequence>
<accession>B9L722</accession>
<reference evidence="2 3" key="1">
    <citation type="journal article" date="2009" name="PLoS Genet.">
        <title>Adaptations to submarine hydrothermal environments exemplified by the genome of Nautilia profundicola.</title>
        <authorList>
            <person name="Campbell B.J."/>
            <person name="Smith J.L."/>
            <person name="Hanson T.E."/>
            <person name="Klotz M.G."/>
            <person name="Stein L.Y."/>
            <person name="Lee C.K."/>
            <person name="Wu D."/>
            <person name="Robinson J.M."/>
            <person name="Khouri H.M."/>
            <person name="Eisen J.A."/>
            <person name="Cary S.C."/>
        </authorList>
    </citation>
    <scope>NUCLEOTIDE SEQUENCE [LARGE SCALE GENOMIC DNA]</scope>
    <source>
        <strain evidence="3">ATCC BAA-1463 / DSM 18972 / AmH</strain>
    </source>
</reference>
<gene>
    <name evidence="2" type="ordered locus">NAMH_1795</name>
</gene>
<dbReference type="STRING" id="598659.NAMH_1795"/>
<evidence type="ECO:0000259" key="1">
    <source>
        <dbReference type="Pfam" id="PF11823"/>
    </source>
</evidence>
<dbReference type="Pfam" id="PF11823">
    <property type="entry name" value="Se_S_carrier"/>
    <property type="match status" value="1"/>
</dbReference>
<dbReference type="EMBL" id="CP001279">
    <property type="protein sequence ID" value="ACM93225.1"/>
    <property type="molecule type" value="Genomic_DNA"/>
</dbReference>
<dbReference type="Proteomes" id="UP000000448">
    <property type="component" value="Chromosome"/>
</dbReference>
<dbReference type="RefSeq" id="WP_015902277.1">
    <property type="nucleotide sequence ID" value="NC_012115.1"/>
</dbReference>